<accession>A0A1K1LEV5</accession>
<gene>
    <name evidence="1" type="ORF">DESPIGER_1391</name>
</gene>
<evidence type="ECO:0000313" key="1">
    <source>
        <dbReference type="EMBL" id="SFV73237.1"/>
    </source>
</evidence>
<dbReference type="Proteomes" id="UP000186323">
    <property type="component" value="Chromosome I"/>
</dbReference>
<dbReference type="PANTHER" id="PTHR30105">
    <property type="entry name" value="UNCHARACTERIZED YIBQ-RELATED"/>
    <property type="match status" value="1"/>
</dbReference>
<dbReference type="EMBL" id="LT630450">
    <property type="protein sequence ID" value="SFV73237.1"/>
    <property type="molecule type" value="Genomic_DNA"/>
</dbReference>
<dbReference type="KEGG" id="dpg:DESPIGER_1391"/>
<protein>
    <submittedName>
        <fullName evidence="1">Putative periplasmic protein YibQ, distant homology with nucleoside diphosphatase and polysaccharide deacetylase</fullName>
    </submittedName>
</protein>
<dbReference type="SUPFAM" id="SSF88713">
    <property type="entry name" value="Glycoside hydrolase/deacetylase"/>
    <property type="match status" value="1"/>
</dbReference>
<reference evidence="2" key="1">
    <citation type="submission" date="2016-10" db="EMBL/GenBank/DDBJ databases">
        <authorList>
            <person name="Wegmann U."/>
        </authorList>
    </citation>
    <scope>NUCLEOTIDE SEQUENCE [LARGE SCALE GENOMIC DNA]</scope>
</reference>
<dbReference type="GO" id="GO:0005975">
    <property type="term" value="P:carbohydrate metabolic process"/>
    <property type="evidence" value="ECO:0007669"/>
    <property type="project" value="InterPro"/>
</dbReference>
<evidence type="ECO:0000313" key="2">
    <source>
        <dbReference type="Proteomes" id="UP000186323"/>
    </source>
</evidence>
<dbReference type="InterPro" id="IPR011330">
    <property type="entry name" value="Glyco_hydro/deAcase_b/a-brl"/>
</dbReference>
<keyword evidence="2" id="KW-1185">Reference proteome</keyword>
<dbReference type="InterPro" id="IPR006837">
    <property type="entry name" value="Divergent_DAC"/>
</dbReference>
<dbReference type="CDD" id="cd10936">
    <property type="entry name" value="CE4_DAC2"/>
    <property type="match status" value="1"/>
</dbReference>
<dbReference type="AlphaFoldDB" id="A0A1K1LEV5"/>
<dbReference type="RefSeq" id="WP_231927540.1">
    <property type="nucleotide sequence ID" value="NZ_CALJDE010000050.1"/>
</dbReference>
<dbReference type="PANTHER" id="PTHR30105:SF2">
    <property type="entry name" value="DIVERGENT POLYSACCHARIDE DEACETYLASE SUPERFAMILY"/>
    <property type="match status" value="1"/>
</dbReference>
<proteinExistence type="predicted"/>
<organism evidence="1 2">
    <name type="scientific">Desulfovibrio piger</name>
    <dbReference type="NCBI Taxonomy" id="901"/>
    <lineage>
        <taxon>Bacteria</taxon>
        <taxon>Pseudomonadati</taxon>
        <taxon>Thermodesulfobacteriota</taxon>
        <taxon>Desulfovibrionia</taxon>
        <taxon>Desulfovibrionales</taxon>
        <taxon>Desulfovibrionaceae</taxon>
        <taxon>Desulfovibrio</taxon>
    </lineage>
</organism>
<name>A0A1K1LEV5_9BACT</name>
<sequence>MRVPFFHPGPPDGGDHAALPGGPCASARLLLGGVLWFCLCLGLCLWLVSREGGAVLVDGDGQPVLATGDWLRHRDRLDDLMRQTLPRVMPGCRLLTMPGFSEQEARHYRVEGDGAPLRLALALQERLCQEVLRTGPDGGRLLADDVPLPRLRWTDDGVLEAVVDGRTCLVLHFPGWEAMLATLSRPMPEPALVLVMDDMGQKLEPAEQLASLPFPVALALWPHAPARRPVQQVARDMGMDVLLHMPMEAMPRKNGSAPDPGPGALETDMDAYAMEHALDRALAQVPTALGFNNHMGSGFTGRRDACRVLAGLAYGRGLFVLDSVTRGNSQLETSMVRQGIVTASRHVFLDDPQGTDKVLAALDKAARLARRQGIAIAIGHPHDSTLRALERWENREGVAVVPLRRYVWHLAQLRAGQAGRPE</sequence>
<dbReference type="Pfam" id="PF04748">
    <property type="entry name" value="Polysacc_deac_2"/>
    <property type="match status" value="1"/>
</dbReference>
<dbReference type="Gene3D" id="3.20.20.370">
    <property type="entry name" value="Glycoside hydrolase/deacetylase"/>
    <property type="match status" value="1"/>
</dbReference>